<protein>
    <submittedName>
        <fullName evidence="1">Uncharacterized protein</fullName>
    </submittedName>
</protein>
<sequence>MLLSKVLEDRTR</sequence>
<reference evidence="1" key="1">
    <citation type="submission" date="2018-02" db="EMBL/GenBank/DDBJ databases">
        <title>Rhizophora mucronata_Transcriptome.</title>
        <authorList>
            <person name="Meera S.P."/>
            <person name="Sreeshan A."/>
            <person name="Augustine A."/>
        </authorList>
    </citation>
    <scope>NUCLEOTIDE SEQUENCE</scope>
    <source>
        <tissue evidence="1">Leaf</tissue>
    </source>
</reference>
<proteinExistence type="predicted"/>
<name>A0A2P2MR27_RHIMU</name>
<organism evidence="1">
    <name type="scientific">Rhizophora mucronata</name>
    <name type="common">Asiatic mangrove</name>
    <dbReference type="NCBI Taxonomy" id="61149"/>
    <lineage>
        <taxon>Eukaryota</taxon>
        <taxon>Viridiplantae</taxon>
        <taxon>Streptophyta</taxon>
        <taxon>Embryophyta</taxon>
        <taxon>Tracheophyta</taxon>
        <taxon>Spermatophyta</taxon>
        <taxon>Magnoliopsida</taxon>
        <taxon>eudicotyledons</taxon>
        <taxon>Gunneridae</taxon>
        <taxon>Pentapetalae</taxon>
        <taxon>rosids</taxon>
        <taxon>fabids</taxon>
        <taxon>Malpighiales</taxon>
        <taxon>Rhizophoraceae</taxon>
        <taxon>Rhizophora</taxon>
    </lineage>
</organism>
<accession>A0A2P2MR27</accession>
<evidence type="ECO:0000313" key="1">
    <source>
        <dbReference type="EMBL" id="MBX32662.1"/>
    </source>
</evidence>
<dbReference type="EMBL" id="GGEC01052178">
    <property type="protein sequence ID" value="MBX32662.1"/>
    <property type="molecule type" value="Transcribed_RNA"/>
</dbReference>